<comment type="caution">
    <text evidence="1">The sequence shown here is derived from an EMBL/GenBank/DDBJ whole genome shotgun (WGS) entry which is preliminary data.</text>
</comment>
<keyword evidence="2" id="KW-1185">Reference proteome</keyword>
<sequence length="102" mass="10764">MALTIQEVVLPAAALPVGITSLDGSAGRLNVEGKGLGLTTRRGDLGRDDLHALAGAVGDKNRRLVVPQPQVGRPADPLCRAVTTMILPFTPRIRQVLRSDTC</sequence>
<evidence type="ECO:0000313" key="1">
    <source>
        <dbReference type="EMBL" id="GLK73601.1"/>
    </source>
</evidence>
<protein>
    <submittedName>
        <fullName evidence="1">Uncharacterized protein</fullName>
    </submittedName>
</protein>
<dbReference type="RefSeq" id="WP_213376057.1">
    <property type="nucleotide sequence ID" value="NZ_BSFJ01000029.1"/>
</dbReference>
<name>A0A9W6N0W5_9HYPH</name>
<dbReference type="AlphaFoldDB" id="A0A9W6N0W5"/>
<organism evidence="1 2">
    <name type="scientific">Ancylobacter dichloromethanicus</name>
    <dbReference type="NCBI Taxonomy" id="518825"/>
    <lineage>
        <taxon>Bacteria</taxon>
        <taxon>Pseudomonadati</taxon>
        <taxon>Pseudomonadota</taxon>
        <taxon>Alphaproteobacteria</taxon>
        <taxon>Hyphomicrobiales</taxon>
        <taxon>Xanthobacteraceae</taxon>
        <taxon>Ancylobacter</taxon>
    </lineage>
</organism>
<dbReference type="Proteomes" id="UP001143370">
    <property type="component" value="Unassembled WGS sequence"/>
</dbReference>
<reference evidence="1" key="2">
    <citation type="submission" date="2023-01" db="EMBL/GenBank/DDBJ databases">
        <authorList>
            <person name="Sun Q."/>
            <person name="Evtushenko L."/>
        </authorList>
    </citation>
    <scope>NUCLEOTIDE SEQUENCE</scope>
    <source>
        <strain evidence="1">VKM B-2484</strain>
    </source>
</reference>
<proteinExistence type="predicted"/>
<dbReference type="EMBL" id="BSFJ01000029">
    <property type="protein sequence ID" value="GLK73601.1"/>
    <property type="molecule type" value="Genomic_DNA"/>
</dbReference>
<reference evidence="1" key="1">
    <citation type="journal article" date="2014" name="Int. J. Syst. Evol. Microbiol.">
        <title>Complete genome sequence of Corynebacterium casei LMG S-19264T (=DSM 44701T), isolated from a smear-ripened cheese.</title>
        <authorList>
            <consortium name="US DOE Joint Genome Institute (JGI-PGF)"/>
            <person name="Walter F."/>
            <person name="Albersmeier A."/>
            <person name="Kalinowski J."/>
            <person name="Ruckert C."/>
        </authorList>
    </citation>
    <scope>NUCLEOTIDE SEQUENCE</scope>
    <source>
        <strain evidence="1">VKM B-2484</strain>
    </source>
</reference>
<accession>A0A9W6N0W5</accession>
<gene>
    <name evidence="1" type="ORF">GCM10017643_37190</name>
</gene>
<evidence type="ECO:0000313" key="2">
    <source>
        <dbReference type="Proteomes" id="UP001143370"/>
    </source>
</evidence>